<keyword evidence="2" id="KW-1185">Reference proteome</keyword>
<comment type="caution">
    <text evidence="1">The sequence shown here is derived from an EMBL/GenBank/DDBJ whole genome shotgun (WGS) entry which is preliminary data.</text>
</comment>
<evidence type="ECO:0000313" key="1">
    <source>
        <dbReference type="EMBL" id="KAH8491076.1"/>
    </source>
</evidence>
<proteinExistence type="predicted"/>
<dbReference type="AlphaFoldDB" id="A0A8T2XD29"/>
<sequence>VPALFPSSQGLEVTSSSVVKIEQSLYREGPGKDPFRPDQRTPVKNFFLAGLESLAPIIGISLSELPKMHSISSLHGGRGGGVVAAVEETDVSAIGGGGGDCFWCREGDRTAANFEELRVASDPVG</sequence>
<dbReference type="EMBL" id="JACEGQ020000013">
    <property type="protein sequence ID" value="KAH8491076.1"/>
    <property type="molecule type" value="Genomic_DNA"/>
</dbReference>
<evidence type="ECO:0000313" key="2">
    <source>
        <dbReference type="Proteomes" id="UP000807159"/>
    </source>
</evidence>
<reference evidence="1" key="1">
    <citation type="journal article" date="2021" name="J. Hered.">
        <title>Genome Assembly of Salicaceae Populus deltoides (Eastern Cottonwood) I-69 Based on Nanopore Sequencing and Hi-C Technologies.</title>
        <authorList>
            <person name="Bai S."/>
            <person name="Wu H."/>
            <person name="Zhang J."/>
            <person name="Pan Z."/>
            <person name="Zhao W."/>
            <person name="Li Z."/>
            <person name="Tong C."/>
        </authorList>
    </citation>
    <scope>NUCLEOTIDE SEQUENCE</scope>
    <source>
        <tissue evidence="1">Leaf</tissue>
    </source>
</reference>
<feature type="non-terminal residue" evidence="1">
    <location>
        <position position="125"/>
    </location>
</feature>
<name>A0A8T2XD29_POPDE</name>
<accession>A0A8T2XD29</accession>
<dbReference type="Proteomes" id="UP000807159">
    <property type="component" value="Chromosome 13"/>
</dbReference>
<organism evidence="1 2">
    <name type="scientific">Populus deltoides</name>
    <name type="common">Eastern poplar</name>
    <name type="synonym">Eastern cottonwood</name>
    <dbReference type="NCBI Taxonomy" id="3696"/>
    <lineage>
        <taxon>Eukaryota</taxon>
        <taxon>Viridiplantae</taxon>
        <taxon>Streptophyta</taxon>
        <taxon>Embryophyta</taxon>
        <taxon>Tracheophyta</taxon>
        <taxon>Spermatophyta</taxon>
        <taxon>Magnoliopsida</taxon>
        <taxon>eudicotyledons</taxon>
        <taxon>Gunneridae</taxon>
        <taxon>Pentapetalae</taxon>
        <taxon>rosids</taxon>
        <taxon>fabids</taxon>
        <taxon>Malpighiales</taxon>
        <taxon>Salicaceae</taxon>
        <taxon>Saliceae</taxon>
        <taxon>Populus</taxon>
    </lineage>
</organism>
<gene>
    <name evidence="1" type="ORF">H0E87_023275</name>
</gene>
<protein>
    <submittedName>
        <fullName evidence="1">Uncharacterized protein</fullName>
    </submittedName>
</protein>